<dbReference type="InterPro" id="IPR029000">
    <property type="entry name" value="Cyclophilin-like_dom_sf"/>
</dbReference>
<evidence type="ECO:0000259" key="4">
    <source>
        <dbReference type="SMART" id="SM00797"/>
    </source>
</evidence>
<comment type="caution">
    <text evidence="5">The sequence shown here is derived from an EMBL/GenBank/DDBJ whole genome shotgun (WGS) entry which is preliminary data.</text>
</comment>
<feature type="domain" description="Carboxyltransferase" evidence="4">
    <location>
        <begin position="25"/>
        <end position="299"/>
    </location>
</feature>
<organism evidence="5 6">
    <name type="scientific">Chitinilyticum piscinae</name>
    <dbReference type="NCBI Taxonomy" id="2866724"/>
    <lineage>
        <taxon>Bacteria</taxon>
        <taxon>Pseudomonadati</taxon>
        <taxon>Pseudomonadota</taxon>
        <taxon>Betaproteobacteria</taxon>
        <taxon>Neisseriales</taxon>
        <taxon>Chitinibacteraceae</taxon>
        <taxon>Chitinilyticum</taxon>
    </lineage>
</organism>
<evidence type="ECO:0000256" key="1">
    <source>
        <dbReference type="ARBA" id="ARBA00022741"/>
    </source>
</evidence>
<dbReference type="RefSeq" id="WP_194116907.1">
    <property type="nucleotide sequence ID" value="NZ_JADFUA010000009.1"/>
</dbReference>
<dbReference type="Gene3D" id="2.40.100.10">
    <property type="entry name" value="Cyclophilin-like"/>
    <property type="match status" value="1"/>
</dbReference>
<protein>
    <submittedName>
        <fullName evidence="5">Biotin-dependent carboxyltransferase family protein</fullName>
    </submittedName>
</protein>
<dbReference type="AlphaFoldDB" id="A0A8J7KBL9"/>
<dbReference type="InterPro" id="IPR003778">
    <property type="entry name" value="CT_A_B"/>
</dbReference>
<dbReference type="EMBL" id="JADFUA010000009">
    <property type="protein sequence ID" value="MBE9610369.1"/>
    <property type="molecule type" value="Genomic_DNA"/>
</dbReference>
<dbReference type="PANTHER" id="PTHR43309:SF3">
    <property type="entry name" value="5-OXOPROLINASE SUBUNIT C"/>
    <property type="match status" value="1"/>
</dbReference>
<dbReference type="Proteomes" id="UP000604481">
    <property type="component" value="Unassembled WGS sequence"/>
</dbReference>
<evidence type="ECO:0000313" key="6">
    <source>
        <dbReference type="Proteomes" id="UP000604481"/>
    </source>
</evidence>
<dbReference type="InterPro" id="IPR052708">
    <property type="entry name" value="PxpC"/>
</dbReference>
<dbReference type="NCBIfam" id="TIGR00724">
    <property type="entry name" value="urea_amlyse_rel"/>
    <property type="match status" value="1"/>
</dbReference>
<name>A0A8J7KBL9_9NEIS</name>
<gene>
    <name evidence="5" type="ORF">INR99_13595</name>
</gene>
<accession>A0A8J7KBL9</accession>
<evidence type="ECO:0000256" key="2">
    <source>
        <dbReference type="ARBA" id="ARBA00022801"/>
    </source>
</evidence>
<keyword evidence="6" id="KW-1185">Reference proteome</keyword>
<proteinExistence type="predicted"/>
<evidence type="ECO:0000313" key="5">
    <source>
        <dbReference type="EMBL" id="MBE9610369.1"/>
    </source>
</evidence>
<dbReference type="GO" id="GO:0016787">
    <property type="term" value="F:hydrolase activity"/>
    <property type="evidence" value="ECO:0007669"/>
    <property type="project" value="UniProtKB-KW"/>
</dbReference>
<dbReference type="SMART" id="SM00797">
    <property type="entry name" value="AHS2"/>
    <property type="match status" value="1"/>
</dbReference>
<keyword evidence="2" id="KW-0378">Hydrolase</keyword>
<evidence type="ECO:0000256" key="3">
    <source>
        <dbReference type="ARBA" id="ARBA00022840"/>
    </source>
</evidence>
<dbReference type="Pfam" id="PF02626">
    <property type="entry name" value="CT_A_B"/>
    <property type="match status" value="1"/>
</dbReference>
<keyword evidence="1" id="KW-0547">Nucleotide-binding</keyword>
<dbReference type="PANTHER" id="PTHR43309">
    <property type="entry name" value="5-OXOPROLINASE SUBUNIT C"/>
    <property type="match status" value="1"/>
</dbReference>
<reference evidence="5 6" key="1">
    <citation type="submission" date="2020-10" db="EMBL/GenBank/DDBJ databases">
        <title>The genome sequence of Chitinilyticum litopenaei 4Y14.</title>
        <authorList>
            <person name="Liu Y."/>
        </authorList>
    </citation>
    <scope>NUCLEOTIDE SEQUENCE [LARGE SCALE GENOMIC DNA]</scope>
    <source>
        <strain evidence="5 6">4Y14</strain>
    </source>
</reference>
<dbReference type="SUPFAM" id="SSF50891">
    <property type="entry name" value="Cyclophilin-like"/>
    <property type="match status" value="1"/>
</dbReference>
<dbReference type="GO" id="GO:0005524">
    <property type="term" value="F:ATP binding"/>
    <property type="evidence" value="ECO:0007669"/>
    <property type="project" value="UniProtKB-KW"/>
</dbReference>
<sequence>MAELHILKAGVLASVQDLGCVNAASAGMGQGGVADPLAARLANWLVGNSADAALIELTFGQARVRSDHDCWLALTGAPAPLSVDGRSRGVASSFLLPAGAELQIGAPNAGLRSYLAVAGGLAVPQVQGSRSTRLAAGFGGWQGRALAAGDRLPLGESHWLPCRRGVRSPGMTDWVRVLPGPQVDWLDAESRALWHGQAWQVSPQSNRMGLRLSGESLVLAHSESLFSHPVLPGTIQLPPAGLPIVLLADAQLTGGYPVIGQVIAADLWRCAQWRPGQAVRFVPVDEAAALTALRAQQQWLQHVQQRLLIRW</sequence>
<keyword evidence="3" id="KW-0067">ATP-binding</keyword>